<evidence type="ECO:0000256" key="13">
    <source>
        <dbReference type="RuleBase" id="RU000461"/>
    </source>
</evidence>
<proteinExistence type="inferred from homology"/>
<dbReference type="PROSITE" id="PS00086">
    <property type="entry name" value="CYTOCHROME_P450"/>
    <property type="match status" value="1"/>
</dbReference>
<dbReference type="GO" id="GO:0020037">
    <property type="term" value="F:heme binding"/>
    <property type="evidence" value="ECO:0007669"/>
    <property type="project" value="InterPro"/>
</dbReference>
<keyword evidence="7" id="KW-1133">Transmembrane helix</keyword>
<evidence type="ECO:0000256" key="12">
    <source>
        <dbReference type="PIRSR" id="PIRSR602401-1"/>
    </source>
</evidence>
<evidence type="ECO:0000256" key="8">
    <source>
        <dbReference type="ARBA" id="ARBA00023002"/>
    </source>
</evidence>
<dbReference type="InterPro" id="IPR001128">
    <property type="entry name" value="Cyt_P450"/>
</dbReference>
<dbReference type="InterPro" id="IPR017972">
    <property type="entry name" value="Cyt_P450_CS"/>
</dbReference>
<evidence type="ECO:0000313" key="16">
    <source>
        <dbReference type="Proteomes" id="UP000241394"/>
    </source>
</evidence>
<dbReference type="GO" id="GO:0016132">
    <property type="term" value="P:brassinosteroid biosynthetic process"/>
    <property type="evidence" value="ECO:0007669"/>
    <property type="project" value="TreeGrafter"/>
</dbReference>
<sequence>MWLVVCLIALLVIWITHWVHKWGNPKCNGKLPPGSMGLPIIGESIQYFSPYTEFDTPTFIKERTKRYGSLFRTSLVGKPIVVSTDPEINHYIFQQEGRYFQCYYTESFTKILGDQNSMLAYHGVFHKYLKNLILKLTGRENLKGKLIHEMDVNTCRCLHSWTSHESVNVKEAIAEMIFEYSAKHLFGYVDKEGLKKLKENYIAFSDGLISFPLNVPGTAYHACMQGRKNTIKVIKNVFKERKSSPVQHYDFLDHLLEEVKKKETFLSEEIAVDLVFLLLFATYETLSTTVTLATKFIADHPLVLAELTKEQEAILRRRGNEESEITWEEYRSMTFTHMVINETVRLGNIAPMILRKVTKDVELKGYTVPSGWLVMVSTLSTHLDPTMHEDPLSFNPWRWEGQELHAGSKNFMAFGGGVRLCVGAEFAKLQTAIFIHHLVTKYRWEITGGGDTIRRPSVTFPKGLYIQMSTKTR</sequence>
<keyword evidence="5" id="KW-0812">Transmembrane</keyword>
<evidence type="ECO:0000256" key="9">
    <source>
        <dbReference type="ARBA" id="ARBA00023004"/>
    </source>
</evidence>
<evidence type="ECO:0000256" key="10">
    <source>
        <dbReference type="ARBA" id="ARBA00023033"/>
    </source>
</evidence>
<keyword evidence="6 12" id="KW-0479">Metal-binding</keyword>
<dbReference type="PANTHER" id="PTHR24286">
    <property type="entry name" value="CYTOCHROME P450 26"/>
    <property type="match status" value="1"/>
</dbReference>
<comment type="similarity">
    <text evidence="3 13">Belongs to the cytochrome P450 family.</text>
</comment>
<dbReference type="GO" id="GO:0016125">
    <property type="term" value="P:sterol metabolic process"/>
    <property type="evidence" value="ECO:0007669"/>
    <property type="project" value="TreeGrafter"/>
</dbReference>
<gene>
    <name evidence="15" type="ORF">CEY00_Acc09326</name>
</gene>
<feature type="signal peptide" evidence="14">
    <location>
        <begin position="1"/>
        <end position="21"/>
    </location>
</feature>
<keyword evidence="14" id="KW-0732">Signal</keyword>
<feature type="chain" id="PRO_5015338021" evidence="14">
    <location>
        <begin position="22"/>
        <end position="473"/>
    </location>
</feature>
<evidence type="ECO:0000313" key="15">
    <source>
        <dbReference type="EMBL" id="PSS24485.1"/>
    </source>
</evidence>
<protein>
    <submittedName>
        <fullName evidence="15">Cytochrome P450 87A3 like</fullName>
    </submittedName>
</protein>
<comment type="subcellular location">
    <subcellularLocation>
        <location evidence="2">Membrane</location>
        <topology evidence="2">Single-pass membrane protein</topology>
    </subcellularLocation>
</comment>
<keyword evidence="4 12" id="KW-0349">Heme</keyword>
<dbReference type="OMA" id="PEINYYV"/>
<evidence type="ECO:0000256" key="14">
    <source>
        <dbReference type="SAM" id="SignalP"/>
    </source>
</evidence>
<evidence type="ECO:0000256" key="4">
    <source>
        <dbReference type="ARBA" id="ARBA00022617"/>
    </source>
</evidence>
<comment type="caution">
    <text evidence="15">The sequence shown here is derived from an EMBL/GenBank/DDBJ whole genome shotgun (WGS) entry which is preliminary data.</text>
</comment>
<reference evidence="16" key="2">
    <citation type="journal article" date="2018" name="BMC Genomics">
        <title>A manually annotated Actinidia chinensis var. chinensis (kiwifruit) genome highlights the challenges associated with draft genomes and gene prediction in plants.</title>
        <authorList>
            <person name="Pilkington S.M."/>
            <person name="Crowhurst R."/>
            <person name="Hilario E."/>
            <person name="Nardozza S."/>
            <person name="Fraser L."/>
            <person name="Peng Y."/>
            <person name="Gunaseelan K."/>
            <person name="Simpson R."/>
            <person name="Tahir J."/>
            <person name="Deroles S.C."/>
            <person name="Templeton K."/>
            <person name="Luo Z."/>
            <person name="Davy M."/>
            <person name="Cheng C."/>
            <person name="McNeilage M."/>
            <person name="Scaglione D."/>
            <person name="Liu Y."/>
            <person name="Zhang Q."/>
            <person name="Datson P."/>
            <person name="De Silva N."/>
            <person name="Gardiner S.E."/>
            <person name="Bassett H."/>
            <person name="Chagne D."/>
            <person name="McCallum J."/>
            <person name="Dzierzon H."/>
            <person name="Deng C."/>
            <person name="Wang Y.Y."/>
            <person name="Barron L."/>
            <person name="Manako K."/>
            <person name="Bowen J."/>
            <person name="Foster T.M."/>
            <person name="Erridge Z.A."/>
            <person name="Tiffin H."/>
            <person name="Waite C.N."/>
            <person name="Davies K.M."/>
            <person name="Grierson E.P."/>
            <person name="Laing W.A."/>
            <person name="Kirk R."/>
            <person name="Chen X."/>
            <person name="Wood M."/>
            <person name="Montefiori M."/>
            <person name="Brummell D.A."/>
            <person name="Schwinn K.E."/>
            <person name="Catanach A."/>
            <person name="Fullerton C."/>
            <person name="Li D."/>
            <person name="Meiyalaghan S."/>
            <person name="Nieuwenhuizen N."/>
            <person name="Read N."/>
            <person name="Prakash R."/>
            <person name="Hunter D."/>
            <person name="Zhang H."/>
            <person name="McKenzie M."/>
            <person name="Knabel M."/>
            <person name="Harris A."/>
            <person name="Allan A.C."/>
            <person name="Gleave A."/>
            <person name="Chen A."/>
            <person name="Janssen B.J."/>
            <person name="Plunkett B."/>
            <person name="Ampomah-Dwamena C."/>
            <person name="Voogd C."/>
            <person name="Leif D."/>
            <person name="Lafferty D."/>
            <person name="Souleyre E.J.F."/>
            <person name="Varkonyi-Gasic E."/>
            <person name="Gambi F."/>
            <person name="Hanley J."/>
            <person name="Yao J.L."/>
            <person name="Cheung J."/>
            <person name="David K.M."/>
            <person name="Warren B."/>
            <person name="Marsh K."/>
            <person name="Snowden K.C."/>
            <person name="Lin-Wang K."/>
            <person name="Brian L."/>
            <person name="Martinez-Sanchez M."/>
            <person name="Wang M."/>
            <person name="Ileperuma N."/>
            <person name="Macnee N."/>
            <person name="Campin R."/>
            <person name="McAtee P."/>
            <person name="Drummond R.S.M."/>
            <person name="Espley R.V."/>
            <person name="Ireland H.S."/>
            <person name="Wu R."/>
            <person name="Atkinson R.G."/>
            <person name="Karunairetnam S."/>
            <person name="Bulley S."/>
            <person name="Chunkath S."/>
            <person name="Hanley Z."/>
            <person name="Storey R."/>
            <person name="Thrimawithana A.H."/>
            <person name="Thomson S."/>
            <person name="David C."/>
            <person name="Testolin R."/>
            <person name="Huang H."/>
            <person name="Hellens R.P."/>
            <person name="Schaffer R.J."/>
        </authorList>
    </citation>
    <scope>NUCLEOTIDE SEQUENCE [LARGE SCALE GENOMIC DNA]</scope>
    <source>
        <strain evidence="16">cv. Red5</strain>
    </source>
</reference>
<comment type="cofactor">
    <cofactor evidence="1 12">
        <name>heme</name>
        <dbReference type="ChEBI" id="CHEBI:30413"/>
    </cofactor>
</comment>
<dbReference type="GO" id="GO:0005506">
    <property type="term" value="F:iron ion binding"/>
    <property type="evidence" value="ECO:0007669"/>
    <property type="project" value="InterPro"/>
</dbReference>
<keyword evidence="16" id="KW-1185">Reference proteome</keyword>
<evidence type="ECO:0000256" key="6">
    <source>
        <dbReference type="ARBA" id="ARBA00022723"/>
    </source>
</evidence>
<dbReference type="CDD" id="cd11043">
    <property type="entry name" value="CYP90-like"/>
    <property type="match status" value="1"/>
</dbReference>
<dbReference type="AlphaFoldDB" id="A0A2R6RAA5"/>
<dbReference type="Proteomes" id="UP000241394">
    <property type="component" value="Chromosome LG8"/>
</dbReference>
<dbReference type="STRING" id="1590841.A0A2R6RAA5"/>
<dbReference type="SUPFAM" id="SSF48264">
    <property type="entry name" value="Cytochrome P450"/>
    <property type="match status" value="1"/>
</dbReference>
<name>A0A2R6RAA5_ACTCC</name>
<accession>A0A2R6RAA5</accession>
<feature type="binding site" description="axial binding residue" evidence="12">
    <location>
        <position position="421"/>
    </location>
    <ligand>
        <name>heme</name>
        <dbReference type="ChEBI" id="CHEBI:30413"/>
    </ligand>
    <ligandPart>
        <name>Fe</name>
        <dbReference type="ChEBI" id="CHEBI:18248"/>
    </ligandPart>
</feature>
<dbReference type="EMBL" id="NKQK01000008">
    <property type="protein sequence ID" value="PSS24485.1"/>
    <property type="molecule type" value="Genomic_DNA"/>
</dbReference>
<evidence type="ECO:0000256" key="2">
    <source>
        <dbReference type="ARBA" id="ARBA00004167"/>
    </source>
</evidence>
<keyword evidence="9 12" id="KW-0408">Iron</keyword>
<dbReference type="OrthoDB" id="1372046at2759"/>
<dbReference type="InParanoid" id="A0A2R6RAA5"/>
<dbReference type="InterPro" id="IPR002401">
    <property type="entry name" value="Cyt_P450_E_grp-I"/>
</dbReference>
<evidence type="ECO:0000256" key="5">
    <source>
        <dbReference type="ARBA" id="ARBA00022692"/>
    </source>
</evidence>
<dbReference type="FunFam" id="1.10.630.10:FF:000020">
    <property type="entry name" value="Cytochrome P450 family protein"/>
    <property type="match status" value="1"/>
</dbReference>
<dbReference type="GO" id="GO:0010268">
    <property type="term" value="P:brassinosteroid homeostasis"/>
    <property type="evidence" value="ECO:0007669"/>
    <property type="project" value="TreeGrafter"/>
</dbReference>
<dbReference type="Pfam" id="PF00067">
    <property type="entry name" value="p450"/>
    <property type="match status" value="1"/>
</dbReference>
<organism evidence="15 16">
    <name type="scientific">Actinidia chinensis var. chinensis</name>
    <name type="common">Chinese soft-hair kiwi</name>
    <dbReference type="NCBI Taxonomy" id="1590841"/>
    <lineage>
        <taxon>Eukaryota</taxon>
        <taxon>Viridiplantae</taxon>
        <taxon>Streptophyta</taxon>
        <taxon>Embryophyta</taxon>
        <taxon>Tracheophyta</taxon>
        <taxon>Spermatophyta</taxon>
        <taxon>Magnoliopsida</taxon>
        <taxon>eudicotyledons</taxon>
        <taxon>Gunneridae</taxon>
        <taxon>Pentapetalae</taxon>
        <taxon>asterids</taxon>
        <taxon>Ericales</taxon>
        <taxon>Actinidiaceae</taxon>
        <taxon>Actinidia</taxon>
    </lineage>
</organism>
<reference evidence="15 16" key="1">
    <citation type="submission" date="2017-07" db="EMBL/GenBank/DDBJ databases">
        <title>An improved, manually edited Actinidia chinensis var. chinensis (kiwifruit) genome highlights the challenges associated with draft genomes and gene prediction in plants.</title>
        <authorList>
            <person name="Pilkington S."/>
            <person name="Crowhurst R."/>
            <person name="Hilario E."/>
            <person name="Nardozza S."/>
            <person name="Fraser L."/>
            <person name="Peng Y."/>
            <person name="Gunaseelan K."/>
            <person name="Simpson R."/>
            <person name="Tahir J."/>
            <person name="Deroles S."/>
            <person name="Templeton K."/>
            <person name="Luo Z."/>
            <person name="Davy M."/>
            <person name="Cheng C."/>
            <person name="Mcneilage M."/>
            <person name="Scaglione D."/>
            <person name="Liu Y."/>
            <person name="Zhang Q."/>
            <person name="Datson P."/>
            <person name="De Silva N."/>
            <person name="Gardiner S."/>
            <person name="Bassett H."/>
            <person name="Chagne D."/>
            <person name="Mccallum J."/>
            <person name="Dzierzon H."/>
            <person name="Deng C."/>
            <person name="Wang Y.-Y."/>
            <person name="Barron N."/>
            <person name="Manako K."/>
            <person name="Bowen J."/>
            <person name="Foster T."/>
            <person name="Erridge Z."/>
            <person name="Tiffin H."/>
            <person name="Waite C."/>
            <person name="Davies K."/>
            <person name="Grierson E."/>
            <person name="Laing W."/>
            <person name="Kirk R."/>
            <person name="Chen X."/>
            <person name="Wood M."/>
            <person name="Montefiori M."/>
            <person name="Brummell D."/>
            <person name="Schwinn K."/>
            <person name="Catanach A."/>
            <person name="Fullerton C."/>
            <person name="Li D."/>
            <person name="Meiyalaghan S."/>
            <person name="Nieuwenhuizen N."/>
            <person name="Read N."/>
            <person name="Prakash R."/>
            <person name="Hunter D."/>
            <person name="Zhang H."/>
            <person name="Mckenzie M."/>
            <person name="Knabel M."/>
            <person name="Harris A."/>
            <person name="Allan A."/>
            <person name="Chen A."/>
            <person name="Janssen B."/>
            <person name="Plunkett B."/>
            <person name="Dwamena C."/>
            <person name="Voogd C."/>
            <person name="Leif D."/>
            <person name="Lafferty D."/>
            <person name="Souleyre E."/>
            <person name="Varkonyi-Gasic E."/>
            <person name="Gambi F."/>
            <person name="Hanley J."/>
            <person name="Yao J.-L."/>
            <person name="Cheung J."/>
            <person name="David K."/>
            <person name="Warren B."/>
            <person name="Marsh K."/>
            <person name="Snowden K."/>
            <person name="Lin-Wang K."/>
            <person name="Brian L."/>
            <person name="Martinez-Sanchez M."/>
            <person name="Wang M."/>
            <person name="Ileperuma N."/>
            <person name="Macnee N."/>
            <person name="Campin R."/>
            <person name="Mcatee P."/>
            <person name="Drummond R."/>
            <person name="Espley R."/>
            <person name="Ireland H."/>
            <person name="Wu R."/>
            <person name="Atkinson R."/>
            <person name="Karunairetnam S."/>
            <person name="Bulley S."/>
            <person name="Chunkath S."/>
            <person name="Hanley Z."/>
            <person name="Storey R."/>
            <person name="Thrimawithana A."/>
            <person name="Thomson S."/>
            <person name="David C."/>
            <person name="Testolin R."/>
        </authorList>
    </citation>
    <scope>NUCLEOTIDE SEQUENCE [LARGE SCALE GENOMIC DNA]</scope>
    <source>
        <strain evidence="16">cv. Red5</strain>
        <tissue evidence="15">Young leaf</tissue>
    </source>
</reference>
<dbReference type="PRINTS" id="PR00385">
    <property type="entry name" value="P450"/>
</dbReference>
<evidence type="ECO:0000256" key="3">
    <source>
        <dbReference type="ARBA" id="ARBA00010617"/>
    </source>
</evidence>
<dbReference type="InterPro" id="IPR036396">
    <property type="entry name" value="Cyt_P450_sf"/>
</dbReference>
<keyword evidence="10 13" id="KW-0503">Monooxygenase</keyword>
<dbReference type="GO" id="GO:0016705">
    <property type="term" value="F:oxidoreductase activity, acting on paired donors, with incorporation or reduction of molecular oxygen"/>
    <property type="evidence" value="ECO:0007669"/>
    <property type="project" value="InterPro"/>
</dbReference>
<evidence type="ECO:0000256" key="11">
    <source>
        <dbReference type="ARBA" id="ARBA00023136"/>
    </source>
</evidence>
<dbReference type="PANTHER" id="PTHR24286:SF185">
    <property type="entry name" value="CYTOCHROME P450 87A3-LIKE"/>
    <property type="match status" value="1"/>
</dbReference>
<dbReference type="GO" id="GO:0016020">
    <property type="term" value="C:membrane"/>
    <property type="evidence" value="ECO:0007669"/>
    <property type="project" value="UniProtKB-SubCell"/>
</dbReference>
<evidence type="ECO:0000256" key="1">
    <source>
        <dbReference type="ARBA" id="ARBA00001971"/>
    </source>
</evidence>
<dbReference type="PRINTS" id="PR00463">
    <property type="entry name" value="EP450I"/>
</dbReference>
<keyword evidence="8 13" id="KW-0560">Oxidoreductase</keyword>
<dbReference type="Gene3D" id="1.10.630.10">
    <property type="entry name" value="Cytochrome P450"/>
    <property type="match status" value="1"/>
</dbReference>
<keyword evidence="11" id="KW-0472">Membrane</keyword>
<dbReference type="GO" id="GO:0004497">
    <property type="term" value="F:monooxygenase activity"/>
    <property type="evidence" value="ECO:0007669"/>
    <property type="project" value="UniProtKB-KW"/>
</dbReference>
<evidence type="ECO:0000256" key="7">
    <source>
        <dbReference type="ARBA" id="ARBA00022989"/>
    </source>
</evidence>
<dbReference type="Gramene" id="PSS24485">
    <property type="protein sequence ID" value="PSS24485"/>
    <property type="gene ID" value="CEY00_Acc09326"/>
</dbReference>